<reference evidence="2 3" key="1">
    <citation type="submission" date="2019-12" db="EMBL/GenBank/DDBJ databases">
        <title>Multi-Generational Helicobacter saguini Isolates.</title>
        <authorList>
            <person name="Mannion A."/>
            <person name="Shen Z."/>
            <person name="Fox J.G."/>
        </authorList>
    </citation>
    <scope>NUCLEOTIDE SEQUENCE [LARGE SCALE GENOMIC DNA]</scope>
    <source>
        <strain evidence="3">16-048 (F4)</strain>
    </source>
</reference>
<feature type="region of interest" description="Disordered" evidence="1">
    <location>
        <begin position="101"/>
        <end position="125"/>
    </location>
</feature>
<evidence type="ECO:0000313" key="3">
    <source>
        <dbReference type="Proteomes" id="UP000477070"/>
    </source>
</evidence>
<protein>
    <submittedName>
        <fullName evidence="2">Uncharacterized protein</fullName>
    </submittedName>
</protein>
<dbReference type="EMBL" id="QBIU01000001">
    <property type="protein sequence ID" value="MWV68716.1"/>
    <property type="molecule type" value="Genomic_DNA"/>
</dbReference>
<organism evidence="2 3">
    <name type="scientific">Helicobacter saguini</name>
    <dbReference type="NCBI Taxonomy" id="1548018"/>
    <lineage>
        <taxon>Bacteria</taxon>
        <taxon>Pseudomonadati</taxon>
        <taxon>Campylobacterota</taxon>
        <taxon>Epsilonproteobacteria</taxon>
        <taxon>Campylobacterales</taxon>
        <taxon>Helicobacteraceae</taxon>
        <taxon>Helicobacter</taxon>
    </lineage>
</organism>
<dbReference type="RefSeq" id="WP_118949050.1">
    <property type="nucleotide sequence ID" value="NZ_QBIU01000001.1"/>
</dbReference>
<sequence length="143" mass="16086">MAMISSKNARFLAIKSAFNNIDLPQDSITIEGNWDSFVKQGYINALSSQISKQATLNHSMTKIYKELDFEIESSFETTQDSKDLANLDSINTESNLQNFKDSIKDSTNNQNSQAQNSLAFQSPTHSAHLKQKRILSLQILPRT</sequence>
<gene>
    <name evidence="2" type="ORF">DCO61_01390</name>
</gene>
<accession>A0A6L7DEJ1</accession>
<feature type="compositionally biased region" description="Low complexity" evidence="1">
    <location>
        <begin position="106"/>
        <end position="122"/>
    </location>
</feature>
<name>A0A6L7DEJ1_9HELI</name>
<proteinExistence type="predicted"/>
<evidence type="ECO:0000313" key="2">
    <source>
        <dbReference type="EMBL" id="MWV68716.1"/>
    </source>
</evidence>
<comment type="caution">
    <text evidence="2">The sequence shown here is derived from an EMBL/GenBank/DDBJ whole genome shotgun (WGS) entry which is preliminary data.</text>
</comment>
<dbReference type="Proteomes" id="UP000477070">
    <property type="component" value="Unassembled WGS sequence"/>
</dbReference>
<evidence type="ECO:0000256" key="1">
    <source>
        <dbReference type="SAM" id="MobiDB-lite"/>
    </source>
</evidence>
<dbReference type="AlphaFoldDB" id="A0A6L7DEJ1"/>